<comment type="caution">
    <text evidence="1">The sequence shown here is derived from an EMBL/GenBank/DDBJ whole genome shotgun (WGS) entry which is preliminary data.</text>
</comment>
<dbReference type="EMBL" id="NJGD01000187">
    <property type="protein sequence ID" value="PJR05859.1"/>
    <property type="molecule type" value="Genomic_DNA"/>
</dbReference>
<evidence type="ECO:0000313" key="1">
    <source>
        <dbReference type="EMBL" id="PJR05859.1"/>
    </source>
</evidence>
<name>A0A2J0YSE6_RHIML</name>
<gene>
    <name evidence="1" type="ORF">CEJ86_33865</name>
</gene>
<dbReference type="SUPFAM" id="SSF50129">
    <property type="entry name" value="GroES-like"/>
    <property type="match status" value="1"/>
</dbReference>
<sequence>MHARAVVMSQPEQLSLASLAIDAPGPADAVVETAWSGISTGTERLLWSGRMPPFPGMGYPL</sequence>
<feature type="non-terminal residue" evidence="1">
    <location>
        <position position="61"/>
    </location>
</feature>
<reference evidence="1 2" key="1">
    <citation type="submission" date="2017-06" db="EMBL/GenBank/DDBJ databases">
        <title>Ensifer strains isolated from leguminous trees and herbs display diverse denitrification phenotypes with some acting as strong N2O sinks.</title>
        <authorList>
            <person name="Woliy K."/>
            <person name="Mania D."/>
            <person name="Bakken L.R."/>
            <person name="Frostegard A."/>
        </authorList>
    </citation>
    <scope>NUCLEOTIDE SEQUENCE [LARGE SCALE GENOMIC DNA]</scope>
    <source>
        <strain evidence="1 2">AC50a</strain>
    </source>
</reference>
<dbReference type="AlphaFoldDB" id="A0A2J0YSE6"/>
<accession>A0A2J0YSE6</accession>
<evidence type="ECO:0000313" key="2">
    <source>
        <dbReference type="Proteomes" id="UP000231987"/>
    </source>
</evidence>
<dbReference type="InterPro" id="IPR011032">
    <property type="entry name" value="GroES-like_sf"/>
</dbReference>
<dbReference type="Proteomes" id="UP000231987">
    <property type="component" value="Unassembled WGS sequence"/>
</dbReference>
<organism evidence="1 2">
    <name type="scientific">Rhizobium meliloti</name>
    <name type="common">Ensifer meliloti</name>
    <name type="synonym">Sinorhizobium meliloti</name>
    <dbReference type="NCBI Taxonomy" id="382"/>
    <lineage>
        <taxon>Bacteria</taxon>
        <taxon>Pseudomonadati</taxon>
        <taxon>Pseudomonadota</taxon>
        <taxon>Alphaproteobacteria</taxon>
        <taxon>Hyphomicrobiales</taxon>
        <taxon>Rhizobiaceae</taxon>
        <taxon>Sinorhizobium/Ensifer group</taxon>
        <taxon>Sinorhizobium</taxon>
    </lineage>
</organism>
<proteinExistence type="predicted"/>
<dbReference type="Gene3D" id="3.90.180.10">
    <property type="entry name" value="Medium-chain alcohol dehydrogenases, catalytic domain"/>
    <property type="match status" value="1"/>
</dbReference>
<protein>
    <submittedName>
        <fullName evidence="1">Chlorophyll synthesis pathway protein BchC</fullName>
    </submittedName>
</protein>